<keyword evidence="3" id="KW-0808">Transferase</keyword>
<reference evidence="6" key="1">
    <citation type="submission" date="2022-01" db="EMBL/GenBank/DDBJ databases">
        <authorList>
            <person name="King R."/>
        </authorList>
    </citation>
    <scope>NUCLEOTIDE SEQUENCE</scope>
</reference>
<evidence type="ECO:0000313" key="7">
    <source>
        <dbReference type="Proteomes" id="UP001153620"/>
    </source>
</evidence>
<feature type="chain" id="PRO_5040128611" description="UDP-glucuronosyltransferase" evidence="5">
    <location>
        <begin position="21"/>
        <end position="533"/>
    </location>
</feature>
<dbReference type="Proteomes" id="UP001153620">
    <property type="component" value="Chromosome 2"/>
</dbReference>
<keyword evidence="4" id="KW-1133">Transmembrane helix</keyword>
<dbReference type="CDD" id="cd03784">
    <property type="entry name" value="GT1_Gtf-like"/>
    <property type="match status" value="1"/>
</dbReference>
<dbReference type="OrthoDB" id="5835829at2759"/>
<keyword evidence="4" id="KW-0472">Membrane</keyword>
<keyword evidence="2" id="KW-0328">Glycosyltransferase</keyword>
<comment type="similarity">
    <text evidence="1">Belongs to the UDP-glycosyltransferase family.</text>
</comment>
<dbReference type="PANTHER" id="PTHR48043">
    <property type="entry name" value="EG:EG0003.4 PROTEIN-RELATED"/>
    <property type="match status" value="1"/>
</dbReference>
<dbReference type="AlphaFoldDB" id="A0A9N9RSL5"/>
<evidence type="ECO:0000256" key="4">
    <source>
        <dbReference type="SAM" id="Phobius"/>
    </source>
</evidence>
<dbReference type="PANTHER" id="PTHR48043:SF159">
    <property type="entry name" value="EG:EG0003.4 PROTEIN-RELATED"/>
    <property type="match status" value="1"/>
</dbReference>
<dbReference type="Pfam" id="PF00201">
    <property type="entry name" value="UDPGT"/>
    <property type="match status" value="1"/>
</dbReference>
<accession>A0A9N9RSL5</accession>
<feature type="transmembrane region" description="Helical" evidence="4">
    <location>
        <begin position="480"/>
        <end position="502"/>
    </location>
</feature>
<feature type="signal peptide" evidence="5">
    <location>
        <begin position="1"/>
        <end position="20"/>
    </location>
</feature>
<dbReference type="Gene3D" id="3.40.50.2000">
    <property type="entry name" value="Glycogen Phosphorylase B"/>
    <property type="match status" value="2"/>
</dbReference>
<evidence type="ECO:0000256" key="3">
    <source>
        <dbReference type="ARBA" id="ARBA00022679"/>
    </source>
</evidence>
<dbReference type="InterPro" id="IPR050271">
    <property type="entry name" value="UDP-glycosyltransferase"/>
</dbReference>
<reference evidence="6" key="2">
    <citation type="submission" date="2022-10" db="EMBL/GenBank/DDBJ databases">
        <authorList>
            <consortium name="ENA_rothamsted_submissions"/>
            <consortium name="culmorum"/>
            <person name="King R."/>
        </authorList>
    </citation>
    <scope>NUCLEOTIDE SEQUENCE</scope>
</reference>
<gene>
    <name evidence="6" type="ORF">CHIRRI_LOCUS5369</name>
</gene>
<keyword evidence="5" id="KW-0732">Signal</keyword>
<evidence type="ECO:0000313" key="6">
    <source>
        <dbReference type="EMBL" id="CAG9802460.1"/>
    </source>
</evidence>
<sequence>MKSQFLIIFVMPLLIFDANSLNILFTSELASPSHHIFNSALARALAAHGHNVTFISADLVKNPPENLHYIHMEYQYQMMDDFMPGVDVATFFKEFINMGRLTNMIMMSGFGYEVCTELTKNKGFSVIMNYPDDFKFDLMIYDYTMLPCMLGLLHKFNYPPLVAISAFCNPFTTADIFGGDKLGLTVKPHYMLSYDSDMNILQRLDNGFLNFFESLIRKYYSLPAIDKQMKAMYGSDLPYVGDIEKRAQIALVNSHPAIEFAESLPPNVIEIGGMQIAEPKPVEKELDEFLNNGKKGSVLMSMGSNFKSEYLDESVIISIVEAFRQLPEYNFIWKFENTDKIKELPKNLMIRPWLSQNDILAHKNVKAFISHSGMLSTLESTWHGVPIVGIPLFMDQIRNLKKSENAGVAVKVDLQTITTEKLKSALLEVLENPKYTHNMKLRSELFKDQPQKPMDRAVWWCEYVMRNPKATHLRPNEFNFGLLGSHFWDIQLISIVLIVLAFKVLRCVCRKVCCKICSKFGKCKKSDEKKKKE</sequence>
<keyword evidence="4" id="KW-0812">Transmembrane</keyword>
<dbReference type="EMBL" id="OU895878">
    <property type="protein sequence ID" value="CAG9802460.1"/>
    <property type="molecule type" value="Genomic_DNA"/>
</dbReference>
<dbReference type="InterPro" id="IPR002213">
    <property type="entry name" value="UDP_glucos_trans"/>
</dbReference>
<evidence type="ECO:0000256" key="1">
    <source>
        <dbReference type="ARBA" id="ARBA00009995"/>
    </source>
</evidence>
<name>A0A9N9RSL5_9DIPT</name>
<dbReference type="SUPFAM" id="SSF53756">
    <property type="entry name" value="UDP-Glycosyltransferase/glycogen phosphorylase"/>
    <property type="match status" value="1"/>
</dbReference>
<proteinExistence type="inferred from homology"/>
<evidence type="ECO:0000256" key="5">
    <source>
        <dbReference type="SAM" id="SignalP"/>
    </source>
</evidence>
<keyword evidence="7" id="KW-1185">Reference proteome</keyword>
<evidence type="ECO:0000256" key="2">
    <source>
        <dbReference type="ARBA" id="ARBA00022676"/>
    </source>
</evidence>
<protein>
    <recommendedName>
        <fullName evidence="8">UDP-glucuronosyltransferase</fullName>
    </recommendedName>
</protein>
<organism evidence="6 7">
    <name type="scientific">Chironomus riparius</name>
    <dbReference type="NCBI Taxonomy" id="315576"/>
    <lineage>
        <taxon>Eukaryota</taxon>
        <taxon>Metazoa</taxon>
        <taxon>Ecdysozoa</taxon>
        <taxon>Arthropoda</taxon>
        <taxon>Hexapoda</taxon>
        <taxon>Insecta</taxon>
        <taxon>Pterygota</taxon>
        <taxon>Neoptera</taxon>
        <taxon>Endopterygota</taxon>
        <taxon>Diptera</taxon>
        <taxon>Nematocera</taxon>
        <taxon>Chironomoidea</taxon>
        <taxon>Chironomidae</taxon>
        <taxon>Chironominae</taxon>
        <taxon>Chironomus</taxon>
    </lineage>
</organism>
<evidence type="ECO:0008006" key="8">
    <source>
        <dbReference type="Google" id="ProtNLM"/>
    </source>
</evidence>
<dbReference type="FunFam" id="3.40.50.2000:FF:000021">
    <property type="entry name" value="UDP-glucuronosyltransferase"/>
    <property type="match status" value="1"/>
</dbReference>
<dbReference type="GO" id="GO:0008194">
    <property type="term" value="F:UDP-glycosyltransferase activity"/>
    <property type="evidence" value="ECO:0007669"/>
    <property type="project" value="InterPro"/>
</dbReference>